<feature type="transmembrane region" description="Helical" evidence="1">
    <location>
        <begin position="84"/>
        <end position="110"/>
    </location>
</feature>
<evidence type="ECO:0000256" key="1">
    <source>
        <dbReference type="SAM" id="Phobius"/>
    </source>
</evidence>
<dbReference type="RefSeq" id="XP_058976639.1">
    <property type="nucleotide sequence ID" value="XM_059120656.1"/>
</dbReference>
<evidence type="ECO:0000313" key="2">
    <source>
        <dbReference type="Proteomes" id="UP001652621"/>
    </source>
</evidence>
<gene>
    <name evidence="3" type="primary">LOC131801717</name>
</gene>
<feature type="transmembrane region" description="Helical" evidence="1">
    <location>
        <begin position="116"/>
        <end position="137"/>
    </location>
</feature>
<keyword evidence="1" id="KW-1133">Transmembrane helix</keyword>
<keyword evidence="2" id="KW-1185">Reference proteome</keyword>
<feature type="transmembrane region" description="Helical" evidence="1">
    <location>
        <begin position="12"/>
        <end position="29"/>
    </location>
</feature>
<keyword evidence="1" id="KW-0472">Membrane</keyword>
<evidence type="ECO:0000313" key="3">
    <source>
        <dbReference type="RefSeq" id="XP_058976639.1"/>
    </source>
</evidence>
<feature type="transmembrane region" description="Helical" evidence="1">
    <location>
        <begin position="49"/>
        <end position="72"/>
    </location>
</feature>
<reference evidence="3" key="1">
    <citation type="submission" date="2025-08" db="UniProtKB">
        <authorList>
            <consortium name="RefSeq"/>
        </authorList>
    </citation>
    <scope>IDENTIFICATION</scope>
    <source>
        <strain evidence="3">Aabys</strain>
        <tissue evidence="3">Whole body</tissue>
    </source>
</reference>
<accession>A0ABM3USZ2</accession>
<dbReference type="GeneID" id="131801717"/>
<protein>
    <submittedName>
        <fullName evidence="3">Uncharacterized protein LOC131801717 isoform X2</fullName>
    </submittedName>
</protein>
<name>A0ABM3USZ2_MUSDO</name>
<keyword evidence="1" id="KW-0812">Transmembrane</keyword>
<organism evidence="2 3">
    <name type="scientific">Musca domestica</name>
    <name type="common">House fly</name>
    <dbReference type="NCBI Taxonomy" id="7370"/>
    <lineage>
        <taxon>Eukaryota</taxon>
        <taxon>Metazoa</taxon>
        <taxon>Ecdysozoa</taxon>
        <taxon>Arthropoda</taxon>
        <taxon>Hexapoda</taxon>
        <taxon>Insecta</taxon>
        <taxon>Pterygota</taxon>
        <taxon>Neoptera</taxon>
        <taxon>Endopterygota</taxon>
        <taxon>Diptera</taxon>
        <taxon>Brachycera</taxon>
        <taxon>Muscomorpha</taxon>
        <taxon>Muscoidea</taxon>
        <taxon>Muscidae</taxon>
        <taxon>Musca</taxon>
    </lineage>
</organism>
<dbReference type="Proteomes" id="UP001652621">
    <property type="component" value="Unplaced"/>
</dbReference>
<sequence>MIEYNLKFVSLAAAYFNLIVALIGIGISIGEVSEIAKSQFKDKKCYWMVGFHSCLFLYSIMLISVSVTLVIGIKKNELKVLTPFVFFTMSIYFVHGFLIIVNFISGLILLTFVSPYLILLLFVSIVVLQVQILWPMWNLYRHRNSESETPISSTIYLQ</sequence>
<proteinExistence type="predicted"/>